<accession>A0A7T5BG34</accession>
<evidence type="ECO:0000256" key="1">
    <source>
        <dbReference type="SAM" id="MobiDB-lite"/>
    </source>
</evidence>
<proteinExistence type="predicted"/>
<evidence type="ECO:0000313" key="3">
    <source>
        <dbReference type="Proteomes" id="UP000595420"/>
    </source>
</evidence>
<sequence>MTSHQRTNTRSNAHVGREFEGEAAAYFVEHVGLALSPSFSVPIGVAEILKPHRFDLGSEKPPLLVECKSHTWTETGNMPSAKITVWNEAMYYFLLAPTRYRKVLFVLEAMHPRRSETLAEFYARANGHLIPSDVSIIEFNPDTATARTINQQRPPGVRVSLPLAPISAPKQPRVARPSSPPCEAYLGDFTIRQMETGTIEVLKDSLIQSPAMPLLHQFAAHLGVDTRNGQGNPMNTRQLGAALIRSASPDRHRGIPSEHVRSEMGGSNVK</sequence>
<name>A0A7T5BG34_9PROT</name>
<organism evidence="2 3">
    <name type="scientific">Acidithiobacillus ferrivorans</name>
    <dbReference type="NCBI Taxonomy" id="160808"/>
    <lineage>
        <taxon>Bacteria</taxon>
        <taxon>Pseudomonadati</taxon>
        <taxon>Pseudomonadota</taxon>
        <taxon>Acidithiobacillia</taxon>
        <taxon>Acidithiobacillales</taxon>
        <taxon>Acidithiobacillaceae</taxon>
        <taxon>Acidithiobacillus</taxon>
    </lineage>
</organism>
<feature type="region of interest" description="Disordered" evidence="1">
    <location>
        <begin position="246"/>
        <end position="270"/>
    </location>
</feature>
<dbReference type="EMBL" id="CP059488">
    <property type="protein sequence ID" value="QQD71936.1"/>
    <property type="molecule type" value="Genomic_DNA"/>
</dbReference>
<feature type="compositionally biased region" description="Basic and acidic residues" evidence="1">
    <location>
        <begin position="248"/>
        <end position="262"/>
    </location>
</feature>
<gene>
    <name evidence="2" type="ORF">H2515_10915</name>
</gene>
<dbReference type="Proteomes" id="UP000595420">
    <property type="component" value="Chromosome"/>
</dbReference>
<dbReference type="AlphaFoldDB" id="A0A7T5BG34"/>
<reference evidence="2 3" key="1">
    <citation type="submission" date="2020-07" db="EMBL/GenBank/DDBJ databases">
        <title>Complete genome sequence analysis of Acidithiobacillus ferrivorans XJFY6S-08 reveals extreme environmental adaptation to alpine acid mine drainage.</title>
        <authorList>
            <person name="Yan L."/>
            <person name="Ni Y."/>
        </authorList>
    </citation>
    <scope>NUCLEOTIDE SEQUENCE [LARGE SCALE GENOMIC DNA]</scope>
    <source>
        <strain evidence="2 3">XJFY6S-08</strain>
    </source>
</reference>
<evidence type="ECO:0000313" key="2">
    <source>
        <dbReference type="EMBL" id="QQD71936.1"/>
    </source>
</evidence>
<protein>
    <submittedName>
        <fullName evidence="2">Uncharacterized protein</fullName>
    </submittedName>
</protein>
<dbReference type="RefSeq" id="WP_198660118.1">
    <property type="nucleotide sequence ID" value="NZ_CP059488.1"/>
</dbReference>